<dbReference type="PANTHER" id="PTHR24305:SF85">
    <property type="entry name" value="P450, PUTATIVE (EUROFUNG)-RELATED"/>
    <property type="match status" value="1"/>
</dbReference>
<dbReference type="InterPro" id="IPR001128">
    <property type="entry name" value="Cyt_P450"/>
</dbReference>
<reference evidence="6 7" key="1">
    <citation type="submission" date="2016-10" db="EMBL/GenBank/DDBJ databases">
        <title>The genome sequence of Colletotrichum fioriniae PJ7.</title>
        <authorList>
            <person name="Baroncelli R."/>
        </authorList>
    </citation>
    <scope>NUCLEOTIDE SEQUENCE [LARGE SCALE GENOMIC DNA]</scope>
    <source>
        <strain evidence="6 7">IMI 384185</strain>
    </source>
</reference>
<evidence type="ECO:0000256" key="2">
    <source>
        <dbReference type="ARBA" id="ARBA00022617"/>
    </source>
</evidence>
<dbReference type="InterPro" id="IPR036396">
    <property type="entry name" value="Cyt_P450_sf"/>
</dbReference>
<keyword evidence="4" id="KW-0408">Iron</keyword>
<evidence type="ECO:0000256" key="1">
    <source>
        <dbReference type="ARBA" id="ARBA00001971"/>
    </source>
</evidence>
<comment type="caution">
    <text evidence="6">The sequence shown here is derived from an EMBL/GenBank/DDBJ whole genome shotgun (WGS) entry which is preliminary data.</text>
</comment>
<gene>
    <name evidence="6" type="ORF">CPAR01_09284</name>
</gene>
<accession>A0ABQ9SGA6</accession>
<dbReference type="PROSITE" id="PS00086">
    <property type="entry name" value="CYTOCHROME_P450"/>
    <property type="match status" value="1"/>
</dbReference>
<dbReference type="InterPro" id="IPR050121">
    <property type="entry name" value="Cytochrome_P450_monoxygenase"/>
</dbReference>
<proteinExistence type="predicted"/>
<dbReference type="RefSeq" id="XP_060347679.1">
    <property type="nucleotide sequence ID" value="XM_060493549.1"/>
</dbReference>
<protein>
    <submittedName>
        <fullName evidence="6">Flavonoid 3',5'-hydroxylase</fullName>
    </submittedName>
</protein>
<dbReference type="InterPro" id="IPR004839">
    <property type="entry name" value="Aminotransferase_I/II_large"/>
</dbReference>
<evidence type="ECO:0000313" key="7">
    <source>
        <dbReference type="Proteomes" id="UP001241169"/>
    </source>
</evidence>
<organism evidence="6 7">
    <name type="scientific">Colletotrichum paranaense</name>
    <dbReference type="NCBI Taxonomy" id="1914294"/>
    <lineage>
        <taxon>Eukaryota</taxon>
        <taxon>Fungi</taxon>
        <taxon>Dikarya</taxon>
        <taxon>Ascomycota</taxon>
        <taxon>Pezizomycotina</taxon>
        <taxon>Sordariomycetes</taxon>
        <taxon>Hypocreomycetidae</taxon>
        <taxon>Glomerellales</taxon>
        <taxon>Glomerellaceae</taxon>
        <taxon>Colletotrichum</taxon>
        <taxon>Colletotrichum acutatum species complex</taxon>
    </lineage>
</organism>
<dbReference type="Proteomes" id="UP001241169">
    <property type="component" value="Unassembled WGS sequence"/>
</dbReference>
<dbReference type="SUPFAM" id="SSF48264">
    <property type="entry name" value="Cytochrome P450"/>
    <property type="match status" value="1"/>
</dbReference>
<dbReference type="Gene3D" id="3.40.640.10">
    <property type="entry name" value="Type I PLP-dependent aspartate aminotransferase-like (Major domain)"/>
    <property type="match status" value="1"/>
</dbReference>
<dbReference type="Gene3D" id="3.90.1150.10">
    <property type="entry name" value="Aspartate Aminotransferase, domain 1"/>
    <property type="match status" value="1"/>
</dbReference>
<comment type="cofactor">
    <cofactor evidence="1">
        <name>heme</name>
        <dbReference type="ChEBI" id="CHEBI:30413"/>
    </cofactor>
</comment>
<name>A0ABQ9SGA6_9PEZI</name>
<dbReference type="Pfam" id="PF00155">
    <property type="entry name" value="Aminotran_1_2"/>
    <property type="match status" value="1"/>
</dbReference>
<dbReference type="PRINTS" id="PR00463">
    <property type="entry name" value="EP450I"/>
</dbReference>
<dbReference type="CDD" id="cd11060">
    <property type="entry name" value="CYP57A1-like"/>
    <property type="match status" value="1"/>
</dbReference>
<sequence>MALFSFGNILLLSAAYVLWKLLYQIVYYRFYHPLAKFPGPFWGSVTRLWITYHNVKEDECRVNQELHKKYGPVIRITPTMLLVSDATKLPEIYHRNANKSQHYITGSFGKTESLFNMQDHAVHARFRKIAAAPYSFSNIRKMEPLLDKHIERWMSRLDAFATSGTKMDFAPWAVYLAYDIVSEVGFGQPFGFIEQGKDVEGLIQGFHDGLVPFGILARCYPFTNWVKSTFLGKYLVASPEQDSGIGTLMRFRDGLIVQRFKDIEKGTTDGRIDLLQTFIEARDEDGNPLDLDYIKAEILLVLLAGADTTGTAFQAFMMHIMTNPGVYDRLMAEIDEQTRAGNLSEMPQYAEVQEHCPFYVACIREAMRLNPPAPNIFPRLAGKGGMELYGKHVPEGAEVTCNPWLVHRDENIFGPDATEFRPERWLESEEKTKEILKYNMGFGYGARVCLGKDLAMMELFKGPLQFFRTFKPEILNSGEPVDFWPIDPLAAEAVDHYKRALKKAAMGCQRIAGLIVSNPHNPLGRCYSRASLLNLKSFCSENGMHFISDEIHALSVWENQVDQGPEPAPFTSCLSLTSTNLTPDRIHTIWGMSKDFGANGLRIETIISQSNLSLHKALVAVALYSSPSSASDDIAANILEDEKWSDMFIQTNRTRLADRYRLVAHWANTHGIPYTTGANEAFFLWADLGSAWRRHNPGTVEEEDLDDFLMKLFLKHKVYVSSGKDFGSESVGWFRIVSSQDETQLLTGLERVAAALNPRVTAVL</sequence>
<dbReference type="PRINTS" id="PR00385">
    <property type="entry name" value="P450"/>
</dbReference>
<dbReference type="CDD" id="cd00609">
    <property type="entry name" value="AAT_like"/>
    <property type="match status" value="1"/>
</dbReference>
<keyword evidence="2" id="KW-0349">Heme</keyword>
<dbReference type="Pfam" id="PF00067">
    <property type="entry name" value="p450"/>
    <property type="match status" value="1"/>
</dbReference>
<dbReference type="GeneID" id="85377448"/>
<dbReference type="InterPro" id="IPR017972">
    <property type="entry name" value="Cyt_P450_CS"/>
</dbReference>
<keyword evidence="3" id="KW-0479">Metal-binding</keyword>
<dbReference type="PANTHER" id="PTHR24305">
    <property type="entry name" value="CYTOCHROME P450"/>
    <property type="match status" value="1"/>
</dbReference>
<dbReference type="InterPro" id="IPR015424">
    <property type="entry name" value="PyrdxlP-dep_Trfase"/>
</dbReference>
<dbReference type="EMBL" id="MOPA01000007">
    <property type="protein sequence ID" value="KAK1535742.1"/>
    <property type="molecule type" value="Genomic_DNA"/>
</dbReference>
<dbReference type="Gene3D" id="1.10.630.10">
    <property type="entry name" value="Cytochrome P450"/>
    <property type="match status" value="1"/>
</dbReference>
<dbReference type="InterPro" id="IPR015422">
    <property type="entry name" value="PyrdxlP-dep_Trfase_small"/>
</dbReference>
<dbReference type="SUPFAM" id="SSF53383">
    <property type="entry name" value="PLP-dependent transferases"/>
    <property type="match status" value="1"/>
</dbReference>
<evidence type="ECO:0000256" key="3">
    <source>
        <dbReference type="ARBA" id="ARBA00022723"/>
    </source>
</evidence>
<dbReference type="InterPro" id="IPR002401">
    <property type="entry name" value="Cyt_P450_E_grp-I"/>
</dbReference>
<evidence type="ECO:0000256" key="4">
    <source>
        <dbReference type="ARBA" id="ARBA00023004"/>
    </source>
</evidence>
<keyword evidence="7" id="KW-1185">Reference proteome</keyword>
<evidence type="ECO:0000259" key="5">
    <source>
        <dbReference type="Pfam" id="PF00155"/>
    </source>
</evidence>
<dbReference type="InterPro" id="IPR015421">
    <property type="entry name" value="PyrdxlP-dep_Trfase_major"/>
</dbReference>
<evidence type="ECO:0000313" key="6">
    <source>
        <dbReference type="EMBL" id="KAK1535742.1"/>
    </source>
</evidence>
<feature type="domain" description="Aminotransferase class I/classII large" evidence="5">
    <location>
        <begin position="494"/>
        <end position="750"/>
    </location>
</feature>